<dbReference type="GO" id="GO:0000398">
    <property type="term" value="P:mRNA splicing, via spliceosome"/>
    <property type="evidence" value="ECO:0007669"/>
    <property type="project" value="TreeGrafter"/>
</dbReference>
<dbReference type="PROSITE" id="PS50082">
    <property type="entry name" value="WD_REPEATS_2"/>
    <property type="match status" value="5"/>
</dbReference>
<dbReference type="InterPro" id="IPR001680">
    <property type="entry name" value="WD40_rpt"/>
</dbReference>
<keyword evidence="1 3" id="KW-0853">WD repeat</keyword>
<dbReference type="GO" id="GO:0017070">
    <property type="term" value="F:U6 snRNA binding"/>
    <property type="evidence" value="ECO:0007669"/>
    <property type="project" value="TreeGrafter"/>
</dbReference>
<dbReference type="PROSITE" id="PS00678">
    <property type="entry name" value="WD_REPEATS_1"/>
    <property type="match status" value="2"/>
</dbReference>
<gene>
    <name evidence="4" type="ORF">SCODWIG_02240</name>
</gene>
<evidence type="ECO:0000313" key="4">
    <source>
        <dbReference type="EMBL" id="SSD60479.1"/>
    </source>
</evidence>
<feature type="repeat" description="WD" evidence="3">
    <location>
        <begin position="211"/>
        <end position="250"/>
    </location>
</feature>
<organism evidence="4 5">
    <name type="scientific">Saccharomycodes ludwigii</name>
    <dbReference type="NCBI Taxonomy" id="36035"/>
    <lineage>
        <taxon>Eukaryota</taxon>
        <taxon>Fungi</taxon>
        <taxon>Dikarya</taxon>
        <taxon>Ascomycota</taxon>
        <taxon>Saccharomycotina</taxon>
        <taxon>Saccharomycetes</taxon>
        <taxon>Saccharomycodales</taxon>
        <taxon>Saccharomycodaceae</taxon>
        <taxon>Saccharomycodes</taxon>
    </lineage>
</organism>
<dbReference type="InterPro" id="IPR015943">
    <property type="entry name" value="WD40/YVTN_repeat-like_dom_sf"/>
</dbReference>
<evidence type="ECO:0000313" key="5">
    <source>
        <dbReference type="Proteomes" id="UP000262825"/>
    </source>
</evidence>
<dbReference type="PROSITE" id="PS50294">
    <property type="entry name" value="WD_REPEATS_REGION"/>
    <property type="match status" value="2"/>
</dbReference>
<feature type="repeat" description="WD" evidence="3">
    <location>
        <begin position="251"/>
        <end position="293"/>
    </location>
</feature>
<dbReference type="Proteomes" id="UP000262825">
    <property type="component" value="Unassembled WGS sequence"/>
</dbReference>
<dbReference type="Gene3D" id="2.130.10.10">
    <property type="entry name" value="YVTN repeat-like/Quinoprotein amine dehydrogenase"/>
    <property type="match status" value="2"/>
</dbReference>
<evidence type="ECO:0000256" key="2">
    <source>
        <dbReference type="ARBA" id="ARBA00022737"/>
    </source>
</evidence>
<sequence length="455" mass="51806">MDFNYINTHLALKVPQDSKIFQAEIEKVKLRLPTTIKEIDDILRFIYGKNEIIIETETLLEKRDRLANLIAKNPTYYDQYMEAARASEEPNNNDHHEKEEEEFYTPAPIELINARKSFISGSINKKIEYLMNLKKYVENINSPERQISMRYNILDKIKTNLEISASYVVSTRPISNVKIFGENNDKVAISSWAGEVKIGSILDGEYKELARFEHDGKISGLDVSSKLVASGSTDGLLKIWDYNSLDLATTLRGHNGRVTKTIFHPNNERYVVSSSHDKTWRLWDVSTTKELQMQEGHFSEISDCSINKFGSLVFSGALDGVGLVWDIRCGTNIASIEHPKPIYCSDWYSTNNLVTGGGDGMIKVWDLRKLEVPSKNIPAHNNIVTDLKICRDESVMFSTSYDKMVNCYNCGNWLKSSSLEGHVDKILCLDISGTNKIITGGWDRSIKLWDYFKKI</sequence>
<dbReference type="CDD" id="cd00200">
    <property type="entry name" value="WD40"/>
    <property type="match status" value="1"/>
</dbReference>
<reference evidence="5" key="1">
    <citation type="submission" date="2018-06" db="EMBL/GenBank/DDBJ databases">
        <authorList>
            <person name="Guldener U."/>
        </authorList>
    </citation>
    <scope>NUCLEOTIDE SEQUENCE [LARGE SCALE GENOMIC DNA]</scope>
    <source>
        <strain evidence="5">UTAD17</strain>
    </source>
</reference>
<dbReference type="PANTHER" id="PTHR19846:SF0">
    <property type="entry name" value="PRE-MRNA PROCESSING FACTOR 4"/>
    <property type="match status" value="1"/>
</dbReference>
<dbReference type="InterPro" id="IPR019775">
    <property type="entry name" value="WD40_repeat_CS"/>
</dbReference>
<dbReference type="InterPro" id="IPR036322">
    <property type="entry name" value="WD40_repeat_dom_sf"/>
</dbReference>
<keyword evidence="5" id="KW-1185">Reference proteome</keyword>
<accession>A0A376B7C7</accession>
<proteinExistence type="predicted"/>
<feature type="repeat" description="WD" evidence="3">
    <location>
        <begin position="294"/>
        <end position="335"/>
    </location>
</feature>
<feature type="repeat" description="WD" evidence="3">
    <location>
        <begin position="419"/>
        <end position="450"/>
    </location>
</feature>
<dbReference type="GO" id="GO:0030621">
    <property type="term" value="F:U4 snRNA binding"/>
    <property type="evidence" value="ECO:0007669"/>
    <property type="project" value="TreeGrafter"/>
</dbReference>
<evidence type="ECO:0000256" key="3">
    <source>
        <dbReference type="PROSITE-ProRule" id="PRU00221"/>
    </source>
</evidence>
<dbReference type="PRINTS" id="PR00320">
    <property type="entry name" value="GPROTEINBRPT"/>
</dbReference>
<name>A0A376B7C7_9ASCO</name>
<dbReference type="EMBL" id="UFAJ01000364">
    <property type="protein sequence ID" value="SSD60479.1"/>
    <property type="molecule type" value="Genomic_DNA"/>
</dbReference>
<dbReference type="PANTHER" id="PTHR19846">
    <property type="entry name" value="WD40 REPEAT PROTEIN"/>
    <property type="match status" value="1"/>
</dbReference>
<dbReference type="OrthoDB" id="540662at2759"/>
<evidence type="ECO:0000256" key="1">
    <source>
        <dbReference type="ARBA" id="ARBA00022574"/>
    </source>
</evidence>
<dbReference type="SUPFAM" id="SSF50978">
    <property type="entry name" value="WD40 repeat-like"/>
    <property type="match status" value="1"/>
</dbReference>
<dbReference type="Pfam" id="PF00400">
    <property type="entry name" value="WD40"/>
    <property type="match status" value="6"/>
</dbReference>
<dbReference type="SMART" id="SM00320">
    <property type="entry name" value="WD40"/>
    <property type="match status" value="6"/>
</dbReference>
<dbReference type="AlphaFoldDB" id="A0A376B7C7"/>
<protein>
    <submittedName>
        <fullName evidence="4">Uncharacterized protein</fullName>
    </submittedName>
</protein>
<dbReference type="InterPro" id="IPR020472">
    <property type="entry name" value="WD40_PAC1"/>
</dbReference>
<keyword evidence="2" id="KW-0677">Repeat</keyword>
<dbReference type="GO" id="GO:0046540">
    <property type="term" value="C:U4/U6 x U5 tri-snRNP complex"/>
    <property type="evidence" value="ECO:0007669"/>
    <property type="project" value="TreeGrafter"/>
</dbReference>
<feature type="repeat" description="WD" evidence="3">
    <location>
        <begin position="335"/>
        <end position="375"/>
    </location>
</feature>
<dbReference type="VEuPathDB" id="FungiDB:SCODWIG_02240"/>